<evidence type="ECO:0000313" key="6">
    <source>
        <dbReference type="EMBL" id="KAK9058917.1"/>
    </source>
</evidence>
<proteinExistence type="inferred from homology"/>
<name>A0AAP0GSG1_9ASTR</name>
<keyword evidence="2" id="KW-0813">Transport</keyword>
<dbReference type="PROSITE" id="PS50003">
    <property type="entry name" value="PH_DOMAIN"/>
    <property type="match status" value="1"/>
</dbReference>
<organism evidence="6 7">
    <name type="scientific">Deinandra increscens subsp. villosa</name>
    <dbReference type="NCBI Taxonomy" id="3103831"/>
    <lineage>
        <taxon>Eukaryota</taxon>
        <taxon>Viridiplantae</taxon>
        <taxon>Streptophyta</taxon>
        <taxon>Embryophyta</taxon>
        <taxon>Tracheophyta</taxon>
        <taxon>Spermatophyta</taxon>
        <taxon>Magnoliopsida</taxon>
        <taxon>eudicotyledons</taxon>
        <taxon>Gunneridae</taxon>
        <taxon>Pentapetalae</taxon>
        <taxon>asterids</taxon>
        <taxon>campanulids</taxon>
        <taxon>Asterales</taxon>
        <taxon>Asteraceae</taxon>
        <taxon>Asteroideae</taxon>
        <taxon>Heliantheae alliance</taxon>
        <taxon>Madieae</taxon>
        <taxon>Madiinae</taxon>
        <taxon>Deinandra</taxon>
    </lineage>
</organism>
<feature type="domain" description="PH" evidence="5">
    <location>
        <begin position="756"/>
        <end position="867"/>
    </location>
</feature>
<feature type="compositionally biased region" description="Low complexity" evidence="4">
    <location>
        <begin position="1761"/>
        <end position="1774"/>
    </location>
</feature>
<feature type="region of interest" description="Disordered" evidence="4">
    <location>
        <begin position="2880"/>
        <end position="2916"/>
    </location>
</feature>
<evidence type="ECO:0000256" key="4">
    <source>
        <dbReference type="SAM" id="MobiDB-lite"/>
    </source>
</evidence>
<dbReference type="PANTHER" id="PTHR45523">
    <property type="entry name" value="TETRATRICOPEPTIDE REPEAT (TPR)-CONTAINING PROTEIN-RELATED"/>
    <property type="match status" value="1"/>
</dbReference>
<dbReference type="InterPro" id="IPR026854">
    <property type="entry name" value="VPS13_N"/>
</dbReference>
<evidence type="ECO:0000256" key="1">
    <source>
        <dbReference type="ARBA" id="ARBA00006545"/>
    </source>
</evidence>
<dbReference type="InterPro" id="IPR035892">
    <property type="entry name" value="C2_domain_sf"/>
</dbReference>
<keyword evidence="7" id="KW-1185">Reference proteome</keyword>
<dbReference type="InterPro" id="IPR000008">
    <property type="entry name" value="C2_dom"/>
</dbReference>
<evidence type="ECO:0000256" key="3">
    <source>
        <dbReference type="ARBA" id="ARBA00023055"/>
    </source>
</evidence>
<dbReference type="SMART" id="SM00233">
    <property type="entry name" value="PH"/>
    <property type="match status" value="1"/>
</dbReference>
<dbReference type="Gene3D" id="2.30.29.30">
    <property type="entry name" value="Pleckstrin-homology domain (PH domain)/Phosphotyrosine-binding domain (PTB)"/>
    <property type="match status" value="1"/>
</dbReference>
<reference evidence="6 7" key="1">
    <citation type="submission" date="2024-04" db="EMBL/GenBank/DDBJ databases">
        <title>The reference genome of an endangered Asteraceae, Deinandra increscens subsp. villosa, native to the Central Coast of California.</title>
        <authorList>
            <person name="Guilliams M."/>
            <person name="Hasenstab-Lehman K."/>
            <person name="Meyer R."/>
            <person name="Mcevoy S."/>
        </authorList>
    </citation>
    <scope>NUCLEOTIDE SEQUENCE [LARGE SCALE GENOMIC DNA]</scope>
    <source>
        <tissue evidence="6">Leaf</tissue>
    </source>
</reference>
<dbReference type="InterPro" id="IPR001849">
    <property type="entry name" value="PH_domain"/>
</dbReference>
<dbReference type="Pfam" id="PF12624">
    <property type="entry name" value="VPS13_N"/>
    <property type="match status" value="1"/>
</dbReference>
<evidence type="ECO:0000256" key="2">
    <source>
        <dbReference type="ARBA" id="ARBA00022448"/>
    </source>
</evidence>
<protein>
    <recommendedName>
        <fullName evidence="5">PH domain-containing protein</fullName>
    </recommendedName>
</protein>
<evidence type="ECO:0000313" key="7">
    <source>
        <dbReference type="Proteomes" id="UP001408789"/>
    </source>
</evidence>
<comment type="similarity">
    <text evidence="1">Belongs to the VPS13 family.</text>
</comment>
<feature type="compositionally biased region" description="Basic residues" evidence="4">
    <location>
        <begin position="2896"/>
        <end position="2905"/>
    </location>
</feature>
<sequence>MFEAHVLHLLRRYLGEYVHGLSSEALRISVWKGDVVLKDLKLKAEALNSLKLPFTVKAGFVGSITLKVPWKGLGKEPVIVLIDRVFILAHPASDGSSLTPEEREKIFEAKLQQIEEAESATLDAISKSKLGNSAAGNSWLGSLIGTIIGNLKISIGNVHIRYEDSISNPGHPFAVGVTLAKLAAFTVDEKGDETFDTSGALDKLRKSLQLERLAMYHDSNRPPWNTDKKWEALSPKDWVEIFEDGISEPANGHGVSEWARDRNYVVSPINGVLKYHRLGNSERTEPEMPFEEAHLILGDVSLTLTEAQYYDWIRLLEVISRYKSYVEVSHLRPVVSVTEGPKLWWNYAAQAVLQLKKMSYRLSWARIQHFSLLRRRYIQLYAGSLQGLPDSDDSEIRSIERDLDPKVILLWRFLAHAKVESVKSKEEAEQRMLKKNSWFSFGWWVNVSIIRKQDTPEGSQTVVEGLSKEEWQSLNNLLSFQPDEDLTLQYGKDMQNMTQRMVNVSIGQAAARIININETEIVCGRFEQLQVSAKFKHKSIYCDVRLKFYGLSAPEGPLCQSVSSQQKANALGASFVYSPVGENLDWRLSATISPCHVTVLMESYNRLLEFIKRSNSVSPTVAFETATALQNQIERATRRAHEQFQTVLEEQSRFALDIDLDAPKIRVPIRTSASSKEYDSHFLLDFGNFTLRTEEGKHDDQQQNLYSRFCISGRDIAAFFTDGSSDIQTYDLESPSHSSQLSAYPAVCGARHSYSLVDRCGIVVIVNQGIGYSVASWQPSYIVLSGLYLYLLESSTSQNYQRFISMAGKQVYEVPSNNVGGSSSCIAVCIRGMDIQKALECSSTVVVKFQNEKEKASWMRGLVQATYRASATSPVDILEKNGDAVAELSEPRSTNTKIADIIVNGTLVETKLLIYGKGGMELHGDIVEVQILEVLAVGGKVYVASHEGDLTVRMNLHLLKIKDELQYSSSGPKYLACSVVENYRSLDPISTANLQVEEVLVSMVEEDDTFTDALTDFMSLPDGIEAPVHEKDLGKTRGNSGDIFFEAEGIDDSDFVSLTFLKRTPQSPDYDGIDTQMSIRMSKLEFFCHRPTIVALISLGIDLGNASGASKKEEDGDLVQKDKGEEAEVKGLLGHGKVRVVFSLNMNIDNVTVFLNKEDGSQLAMLVQESFVLDLKVHPGSISVEGTLGNFRLCDLSLGTDHCWGWFCDIRNPGADSLIQFTFKSYSPDDDDYEGYNFSLSGKLSAVRIVFLNRFIQEISAYFVGLAAPNTEEAIEFVDKVGGFEWLIHKYEMDGSAALKLDLSLETPIIVVPGNSSSKDFLQLDLGHLCVTNEVSWHGPIDDPSAVHLDILHAEIFGINMAVGVNGILGKPMIREGREIHIFVRRSLRDIFRKVPNFALEVKIGSLHAVVSDKEYSVITRCVTTNLSEEAKLPPNFRDTNSSSTDTIRMLADKVNMTSQVFLSRTVNIMAVQLDYALLELCNGIQEDSPLANITLEGMWVSHRMTSFSEMDLYVTIPRFSILDVRPDTRPEMRLMLGTSTDVLKQDSSSKGGGGLLRAVTMSNVDAPHSTMLLMDLRWRSSSQLFVVRIQLPRVLVVPDFLLAVGEFFVPSLGAITGKEEVMDPKNDPISITDTIVLSDALYKQTEDEVKLSPNRKLVVDAAGVDEYTYDGCGKTIVLNEDLQQSQSSEFQPIIVIGRGKRLRFVNVKIKNALLLTNYTYLSNDSSFSVSIEDGVEVVLHENFSSISERKCLDQAERSSHSSSTSDIDQTDSSKPSISFEAQVVSPEFTFYDSSRSSIDGSLHSEKLLRARMDLSFMYASKENDTWVRALVKDLTVEAGSGLRILDPVDISAGYTSVKDKTNISLISSDIYVHLSLSAISLILNLQSQAVEALRFQSADPLSPCTNYDQVWVSPKAKGHHNAITFWRPRAPSNYVILGDCVTSRPIPPSQAVMAVSNTYGRVRKPLGFKLVGLFSDIQQTERVEDTDYDCSLWTPIPPPGYLALGCVAHIGNQPPPNHTVYCIRADLATSTAYSACMFNASSNNTYPSGFSIWRLDNLLGSFYANPSVSCPPQDICYDLNHLLLLNSSWHHLSARESRSHLNVHSESTSQQSSNQGASSSSGQDVLRSISKANCYMSTPSFERIWWDKGNDIRRPVSVWRPIPRPGFKVFGDCITEGLEPPALGIIFKADNPDISANPVQFTKVAHIIIKGVDEAFFWYPIAPPGYASMGCIVTRVDEMPKLNLVCCPRMDLVSQADIPEMPISKYSSSKASQCWSIWKVDDQACTFLARSDLKKPSSRLAFTIGDSVKQKTRDNIMAEIKLKCISVTILDSLCGMMTPFFDVTITNIKLATHGGMDSMNAVLISSIAMSTFNTLLDSWEPLVEPFDGIFKFETYDTNGQSQSRLGKRTRIAATSILNINISTANIDTFAETITSWRRLRELEQKAIKSDEEASSHSVGEDGSIFSALDVDDYQTVTIENRLGCDIYVKKFDQSSSTVNLLQYNDSASVWIPPSRYSDRLNSINDSREGRCYVAVQIIEAKDLPIVDDGNSNSFFCALRLVVESQEASQQRLFPQSARTRCMKPLISISNDLGFATWNELFIFEVPRKGLARLEVEVTNLAAKAGKGEVVGASTISVGYGTNTLRKVASTRMLQQATHDQKNVTHLLMRKSPQKDDELPFQGCLVASTSYFEMKAISNIQSTLEQEKDADNDVGFWVGLGTEGVWESFRSFLPLSVITKKMDNDFIAMEVVMKEGKKHAILRGLATVANDSDVKLDINVSSVSRCHELSHVNSSNNFAVEEIFENQRHSPILGWGKRPGFRGNDPGRWSNRNFSYSTNSFYEPPLPPGWTWTSAWMIDKSDPVDVDGWAYGRDYQTLKWPPTRQNSSKSAQDNVRRRRWTRTRQKLTEQHTPNTNGSEIYVLEPGCSFVLPWRSMSRDSDSCLQIRPSAHEERLCTWGCPVGLVSTSTGGTTEQGQQQSKESSVRQGKKISSSLFKLNELEKNDALWCCPITDGMHFWLSVGSDASVLQTELNSPVYDWKISVNAPLKLENRLPCPAQFTIWEKLNSGSTIERQRGLLSSRGVVPIYYADVRSPLYLSLSLQGGWMLEKDPVPILDISSNNHASSFWMIHQQKRRRLRVSIERDMGASTASPNTIRFFVPYWISNDCSVPLTYRVVEIEPLENADVSDSLVNTKAAKAAKSGKSSGFKNFRSHAAETIGSSRNIQVLEAIEDNSPTPSMFSPQEYVGQGGANLFSSRNDAYLSPRVGLAVATQHSENFSPGLSLLDLEKKQRVDVKAFSSDGSYYNLSALLHMTSDRTKVIHFQPHTLFYNRAGLSLCLQQCDTQSLVWIHPTDAPNHFKWQTSAKAELLKLKTNGYHWSTPFSVAAEGWMRVSLRNEITGQHLYFKVEVRSGTTSSRFDVIFRPNSFSSQYRIENHSMFLPFRFRQMDGGDDSWRSLLPCTSASFSWEDLGRQRILEVLVDGADTKDSAKYNIDEVQDYQPVQMDGGPTKAVRVTILKEEKMNVVILRDYMPGYNGDLKTAVNMKRNITTSSSSQRNDSPPSVSSTSDCELHITLELTELGLSIIDHTPEEILYLSVQNLLLTHSTGLGSGISRIKLRMRGIQVDNQLPLTTMPVLFRPQRIGVEADYVLKFSLTKQSDGSLDFCAYPYIGLQGPENSAFLISIHEPIIWRLHGMIQQIDFSRFSDGQTTAVSVDPIVEIGVLNISEFRFKFSMAMSPTQRPVGVLGFWSSLMTALGNTENMPVRVNQRFLENLSMRQSVLTTNAISNITKDILSQPLQLLSGVDILGNASSAFGHMSKGVAALSMDKKFIQSRQRQENKGVEDFGDVIRDGGGALAKGLIRGVMGIVTKPLEGAKASGVEGFVSGVGKGIIGAAAQPVSGVLDLLSKTTEGANAMRMKIAAAITSEDLLLRRRLPRVISGDNLLRPYDDYRAQGQVILQLAESGSFFLQVDLFKVRGKFALSDAYEDHFSLRKDKILLVTHRRVLLLQTSNIITQKKFNPARDPCLVLWDVLWEDLATMELTTGKKDHPNAPPSKLILYLKSKSSSENNDHTRVIKCYRDTKQAIQVYTAIEQARSTYAPKGLKEMHKRKVKRPYSAASDVSTADAVFLKEHPWTSQQVPAPIPPNSTFGSSGGNHQ</sequence>
<dbReference type="SUPFAM" id="SSF50729">
    <property type="entry name" value="PH domain-like"/>
    <property type="match status" value="1"/>
</dbReference>
<dbReference type="Pfam" id="PF06101">
    <property type="entry name" value="Vps62"/>
    <property type="match status" value="2"/>
</dbReference>
<dbReference type="Proteomes" id="UP001408789">
    <property type="component" value="Unassembled WGS sequence"/>
</dbReference>
<accession>A0AAP0GSG1</accession>
<keyword evidence="3" id="KW-0445">Lipid transport</keyword>
<dbReference type="Gene3D" id="2.60.40.150">
    <property type="entry name" value="C2 domain"/>
    <property type="match status" value="1"/>
</dbReference>
<dbReference type="Pfam" id="PF25036">
    <property type="entry name" value="VPS13_VAB"/>
    <property type="match status" value="1"/>
</dbReference>
<dbReference type="InterPro" id="IPR056748">
    <property type="entry name" value="VPS13-like_C"/>
</dbReference>
<dbReference type="SUPFAM" id="SSF49562">
    <property type="entry name" value="C2 domain (Calcium/lipid-binding domain, CaLB)"/>
    <property type="match status" value="1"/>
</dbReference>
<gene>
    <name evidence="6" type="ORF">SSX86_023765</name>
</gene>
<feature type="region of interest" description="Disordered" evidence="4">
    <location>
        <begin position="4136"/>
        <end position="4160"/>
    </location>
</feature>
<dbReference type="InterPro" id="IPR009543">
    <property type="entry name" value="VPS13_VAB"/>
</dbReference>
<evidence type="ECO:0000259" key="5">
    <source>
        <dbReference type="PROSITE" id="PS50003"/>
    </source>
</evidence>
<feature type="compositionally biased region" description="Low complexity" evidence="4">
    <location>
        <begin position="2108"/>
        <end position="2124"/>
    </location>
</feature>
<feature type="region of interest" description="Disordered" evidence="4">
    <location>
        <begin position="1755"/>
        <end position="1776"/>
    </location>
</feature>
<feature type="region of interest" description="Disordered" evidence="4">
    <location>
        <begin position="2101"/>
        <end position="2125"/>
    </location>
</feature>
<dbReference type="GO" id="GO:0006869">
    <property type="term" value="P:lipid transport"/>
    <property type="evidence" value="ECO:0007669"/>
    <property type="project" value="UniProtKB-KW"/>
</dbReference>
<comment type="caution">
    <text evidence="6">The sequence shown here is derived from an EMBL/GenBank/DDBJ whole genome shotgun (WGS) entry which is preliminary data.</text>
</comment>
<dbReference type="Pfam" id="PF25037">
    <property type="entry name" value="VPS13_C"/>
    <property type="match status" value="1"/>
</dbReference>
<dbReference type="Pfam" id="PF00168">
    <property type="entry name" value="C2"/>
    <property type="match status" value="1"/>
</dbReference>
<dbReference type="PANTHER" id="PTHR45523:SF2">
    <property type="entry name" value="OS02G0470600 PROTEIN"/>
    <property type="match status" value="1"/>
</dbReference>
<dbReference type="EMBL" id="JBCNJP010000023">
    <property type="protein sequence ID" value="KAK9058917.1"/>
    <property type="molecule type" value="Genomic_DNA"/>
</dbReference>
<dbReference type="InterPro" id="IPR009291">
    <property type="entry name" value="Vps62"/>
</dbReference>
<dbReference type="InterPro" id="IPR011993">
    <property type="entry name" value="PH-like_dom_sf"/>
</dbReference>
<feature type="compositionally biased region" description="Polar residues" evidence="4">
    <location>
        <begin position="2883"/>
        <end position="2893"/>
    </location>
</feature>
<dbReference type="Pfam" id="PF00169">
    <property type="entry name" value="PH"/>
    <property type="match status" value="1"/>
</dbReference>